<evidence type="ECO:0000313" key="1">
    <source>
        <dbReference type="EMBL" id="KAJ7638340.1"/>
    </source>
</evidence>
<gene>
    <name evidence="1" type="ORF">FB45DRAFT_399337</name>
</gene>
<name>A0AAD7FU72_9AGAR</name>
<evidence type="ECO:0000313" key="2">
    <source>
        <dbReference type="Proteomes" id="UP001221142"/>
    </source>
</evidence>
<dbReference type="AlphaFoldDB" id="A0AAD7FU72"/>
<dbReference type="Proteomes" id="UP001221142">
    <property type="component" value="Unassembled WGS sequence"/>
</dbReference>
<accession>A0AAD7FU72</accession>
<organism evidence="1 2">
    <name type="scientific">Roridomyces roridus</name>
    <dbReference type="NCBI Taxonomy" id="1738132"/>
    <lineage>
        <taxon>Eukaryota</taxon>
        <taxon>Fungi</taxon>
        <taxon>Dikarya</taxon>
        <taxon>Basidiomycota</taxon>
        <taxon>Agaricomycotina</taxon>
        <taxon>Agaricomycetes</taxon>
        <taxon>Agaricomycetidae</taxon>
        <taxon>Agaricales</taxon>
        <taxon>Marasmiineae</taxon>
        <taxon>Mycenaceae</taxon>
        <taxon>Roridomyces</taxon>
    </lineage>
</organism>
<keyword evidence="2" id="KW-1185">Reference proteome</keyword>
<sequence>MALKLDTPAAAQTKGAIAVTWTTAKTDPKFTLILQRQDANMDIDVATGIDPTTLKATVNIGAVPPGTYKLQAVQAADIAVPLASTGTFQITAAGAGGNNAAAASTCAPPVTVTVSAAAGAATVATGKSGKGQTGKKGFGFGQAAKAGKNRSLFSAKFGRRELFRE</sequence>
<proteinExistence type="predicted"/>
<protein>
    <submittedName>
        <fullName evidence="1">Uncharacterized protein</fullName>
    </submittedName>
</protein>
<reference evidence="1" key="1">
    <citation type="submission" date="2023-03" db="EMBL/GenBank/DDBJ databases">
        <title>Massive genome expansion in bonnet fungi (Mycena s.s.) driven by repeated elements and novel gene families across ecological guilds.</title>
        <authorList>
            <consortium name="Lawrence Berkeley National Laboratory"/>
            <person name="Harder C.B."/>
            <person name="Miyauchi S."/>
            <person name="Viragh M."/>
            <person name="Kuo A."/>
            <person name="Thoen E."/>
            <person name="Andreopoulos B."/>
            <person name="Lu D."/>
            <person name="Skrede I."/>
            <person name="Drula E."/>
            <person name="Henrissat B."/>
            <person name="Morin E."/>
            <person name="Kohler A."/>
            <person name="Barry K."/>
            <person name="LaButti K."/>
            <person name="Morin E."/>
            <person name="Salamov A."/>
            <person name="Lipzen A."/>
            <person name="Mereny Z."/>
            <person name="Hegedus B."/>
            <person name="Baldrian P."/>
            <person name="Stursova M."/>
            <person name="Weitz H."/>
            <person name="Taylor A."/>
            <person name="Grigoriev I.V."/>
            <person name="Nagy L.G."/>
            <person name="Martin F."/>
            <person name="Kauserud H."/>
        </authorList>
    </citation>
    <scope>NUCLEOTIDE SEQUENCE</scope>
    <source>
        <strain evidence="1">9284</strain>
    </source>
</reference>
<comment type="caution">
    <text evidence="1">The sequence shown here is derived from an EMBL/GenBank/DDBJ whole genome shotgun (WGS) entry which is preliminary data.</text>
</comment>
<dbReference type="EMBL" id="JARKIF010000005">
    <property type="protein sequence ID" value="KAJ7638340.1"/>
    <property type="molecule type" value="Genomic_DNA"/>
</dbReference>